<evidence type="ECO:0000313" key="2">
    <source>
        <dbReference type="Proteomes" id="UP000001194"/>
    </source>
</evidence>
<organism evidence="2">
    <name type="scientific">Laccaria bicolor (strain S238N-H82 / ATCC MYA-4686)</name>
    <name type="common">Bicoloured deceiver</name>
    <name type="synonym">Laccaria laccata var. bicolor</name>
    <dbReference type="NCBI Taxonomy" id="486041"/>
    <lineage>
        <taxon>Eukaryota</taxon>
        <taxon>Fungi</taxon>
        <taxon>Dikarya</taxon>
        <taxon>Basidiomycota</taxon>
        <taxon>Agaricomycotina</taxon>
        <taxon>Agaricomycetes</taxon>
        <taxon>Agaricomycetidae</taxon>
        <taxon>Agaricales</taxon>
        <taxon>Agaricineae</taxon>
        <taxon>Hydnangiaceae</taxon>
        <taxon>Laccaria</taxon>
    </lineage>
</organism>
<dbReference type="Proteomes" id="UP000001194">
    <property type="component" value="Unassembled WGS sequence"/>
</dbReference>
<dbReference type="EMBL" id="DS547174">
    <property type="protein sequence ID" value="EDQ99083.1"/>
    <property type="molecule type" value="Genomic_DNA"/>
</dbReference>
<dbReference type="InParanoid" id="B0E261"/>
<keyword evidence="2" id="KW-1185">Reference proteome</keyword>
<proteinExistence type="predicted"/>
<gene>
    <name evidence="1" type="ORF">LACBIDRAFT_335376</name>
</gene>
<reference evidence="1 2" key="1">
    <citation type="journal article" date="2008" name="Nature">
        <title>The genome of Laccaria bicolor provides insights into mycorrhizal symbiosis.</title>
        <authorList>
            <person name="Martin F."/>
            <person name="Aerts A."/>
            <person name="Ahren D."/>
            <person name="Brun A."/>
            <person name="Danchin E.G.J."/>
            <person name="Duchaussoy F."/>
            <person name="Gibon J."/>
            <person name="Kohler A."/>
            <person name="Lindquist E."/>
            <person name="Pereda V."/>
            <person name="Salamov A."/>
            <person name="Shapiro H.J."/>
            <person name="Wuyts J."/>
            <person name="Blaudez D."/>
            <person name="Buee M."/>
            <person name="Brokstein P."/>
            <person name="Canbaeck B."/>
            <person name="Cohen D."/>
            <person name="Courty P.E."/>
            <person name="Coutinho P.M."/>
            <person name="Delaruelle C."/>
            <person name="Detter J.C."/>
            <person name="Deveau A."/>
            <person name="DiFazio S."/>
            <person name="Duplessis S."/>
            <person name="Fraissinet-Tachet L."/>
            <person name="Lucic E."/>
            <person name="Frey-Klett P."/>
            <person name="Fourrey C."/>
            <person name="Feussner I."/>
            <person name="Gay G."/>
            <person name="Grimwood J."/>
            <person name="Hoegger P.J."/>
            <person name="Jain P."/>
            <person name="Kilaru S."/>
            <person name="Labbe J."/>
            <person name="Lin Y.C."/>
            <person name="Legue V."/>
            <person name="Le Tacon F."/>
            <person name="Marmeisse R."/>
            <person name="Melayah D."/>
            <person name="Montanini B."/>
            <person name="Muratet M."/>
            <person name="Nehls U."/>
            <person name="Niculita-Hirzel H."/>
            <person name="Oudot-Le Secq M.P."/>
            <person name="Peter M."/>
            <person name="Quesneville H."/>
            <person name="Rajashekar B."/>
            <person name="Reich M."/>
            <person name="Rouhier N."/>
            <person name="Schmutz J."/>
            <person name="Yin T."/>
            <person name="Chalot M."/>
            <person name="Henrissat B."/>
            <person name="Kuees U."/>
            <person name="Lucas S."/>
            <person name="Van de Peer Y."/>
            <person name="Podila G.K."/>
            <person name="Polle A."/>
            <person name="Pukkila P.J."/>
            <person name="Richardson P.M."/>
            <person name="Rouze P."/>
            <person name="Sanders I.R."/>
            <person name="Stajich J.E."/>
            <person name="Tunlid A."/>
            <person name="Tuskan G."/>
            <person name="Grigoriev I.V."/>
        </authorList>
    </citation>
    <scope>NUCLEOTIDE SEQUENCE [LARGE SCALE GENOMIC DNA]</scope>
    <source>
        <strain evidence="2">S238N-H82 / ATCC MYA-4686</strain>
    </source>
</reference>
<dbReference type="HOGENOM" id="CLU_1204966_0_0_1"/>
<name>B0E261_LACBS</name>
<dbReference type="OrthoDB" id="10475259at2759"/>
<dbReference type="RefSeq" id="XP_001890285.1">
    <property type="nucleotide sequence ID" value="XM_001890250.1"/>
</dbReference>
<sequence length="230" mass="25864">MDVKLRPPNPHPLLTPINHFTSISDVIALCSIPSPRVDYATFSQPIQKFSLPAVHVQSTLPSMYIIATPRVIARVIHDLRHDSPLQSAQSCGAGNTISIGRKFYMCVSSFIPPVFNVHPSFHLAFGLDPFTPDPERFRSSPLHHAFSFVSDTLSLRYFRFAGAASSRSTSSYTSEHRISRLNQGIRLSPDIEWVDCRLLFFVVNFYSYNRQDKGFADRSLNSGHVSPTMH</sequence>
<dbReference type="KEGG" id="lbc:LACBIDRAFT_335376"/>
<evidence type="ECO:0000313" key="1">
    <source>
        <dbReference type="EMBL" id="EDQ99083.1"/>
    </source>
</evidence>
<protein>
    <submittedName>
        <fullName evidence="1">Predicted protein</fullName>
    </submittedName>
</protein>
<accession>B0E261</accession>
<dbReference type="AlphaFoldDB" id="B0E261"/>
<dbReference type="GeneID" id="6085921"/>